<dbReference type="OrthoDB" id="9792284at2"/>
<evidence type="ECO:0000313" key="5">
    <source>
        <dbReference type="EMBL" id="RAG84012.1"/>
    </source>
</evidence>
<keyword evidence="2" id="KW-0456">Lyase</keyword>
<dbReference type="AlphaFoldDB" id="A0A2X0IG54"/>
<dbReference type="Pfam" id="PF01965">
    <property type="entry name" value="DJ-1_PfpI"/>
    <property type="match status" value="1"/>
</dbReference>
<dbReference type="InterPro" id="IPR050325">
    <property type="entry name" value="Prot/Nucl_acid_deglycase"/>
</dbReference>
<dbReference type="EMBL" id="QKYN01000073">
    <property type="protein sequence ID" value="RAG84012.1"/>
    <property type="molecule type" value="Genomic_DNA"/>
</dbReference>
<dbReference type="PANTHER" id="PTHR48094:SF11">
    <property type="entry name" value="GLUTATHIONE-INDEPENDENT GLYOXALASE HSP31-RELATED"/>
    <property type="match status" value="1"/>
</dbReference>
<comment type="caution">
    <text evidence="5">The sequence shown here is derived from an EMBL/GenBank/DDBJ whole genome shotgun (WGS) entry which is preliminary data.</text>
</comment>
<organism evidence="5 6">
    <name type="scientific">Streptacidiphilus pinicola</name>
    <dbReference type="NCBI Taxonomy" id="2219663"/>
    <lineage>
        <taxon>Bacteria</taxon>
        <taxon>Bacillati</taxon>
        <taxon>Actinomycetota</taxon>
        <taxon>Actinomycetes</taxon>
        <taxon>Kitasatosporales</taxon>
        <taxon>Streptomycetaceae</taxon>
        <taxon>Streptacidiphilus</taxon>
    </lineage>
</organism>
<evidence type="ECO:0000256" key="3">
    <source>
        <dbReference type="ARBA" id="ARBA00038493"/>
    </source>
</evidence>
<sequence>MMGKILNIVTNHGTYGDSDKPTGLWLGELTHFYDLFEAHGFQQDIASPKGGRSPVEPRSLGRFTADRSVRQRLQDPAFMARLEHTLSAGDVNWSDYDAIYFTGGHGTMWDFRGDPHLQQLARDMFENGRIVASVCHGYTVFADLRLSSGQYLLQGRRMTGFSWNEEILAGVAKQVPYNIEDLVKQQGAHYEKARLPLMSFSVRDRNLITGQNPGSARAVAADVLKALTEK</sequence>
<dbReference type="GO" id="GO:0019172">
    <property type="term" value="F:glyoxalase III activity"/>
    <property type="evidence" value="ECO:0007669"/>
    <property type="project" value="TreeGrafter"/>
</dbReference>
<comment type="similarity">
    <text evidence="3">Belongs to the peptidase C56 family. HSP31-like subfamily.</text>
</comment>
<dbReference type="SUPFAM" id="SSF52317">
    <property type="entry name" value="Class I glutamine amidotransferase-like"/>
    <property type="match status" value="1"/>
</dbReference>
<proteinExistence type="inferred from homology"/>
<gene>
    <name evidence="5" type="ORF">DN069_19085</name>
</gene>
<dbReference type="CDD" id="cd03141">
    <property type="entry name" value="GATase1_Hsp31_like"/>
    <property type="match status" value="1"/>
</dbReference>
<reference evidence="5 6" key="1">
    <citation type="submission" date="2018-06" db="EMBL/GenBank/DDBJ databases">
        <title>Streptacidiphilus pinicola sp. nov., isolated from pine grove soil.</title>
        <authorList>
            <person name="Roh S.G."/>
            <person name="Park S."/>
            <person name="Kim M.-K."/>
            <person name="Yun B.-R."/>
            <person name="Park J."/>
            <person name="Kim M.J."/>
            <person name="Kim Y.S."/>
            <person name="Kim S.B."/>
        </authorList>
    </citation>
    <scope>NUCLEOTIDE SEQUENCE [LARGE SCALE GENOMIC DNA]</scope>
    <source>
        <strain evidence="5 6">MMS16-CNU450</strain>
    </source>
</reference>
<evidence type="ECO:0000259" key="4">
    <source>
        <dbReference type="Pfam" id="PF01965"/>
    </source>
</evidence>
<evidence type="ECO:0000256" key="2">
    <source>
        <dbReference type="ARBA" id="ARBA00023239"/>
    </source>
</evidence>
<keyword evidence="1" id="KW-0346">Stress response</keyword>
<dbReference type="RefSeq" id="WP_111502365.1">
    <property type="nucleotide sequence ID" value="NZ_QKYN01000073.1"/>
</dbReference>
<dbReference type="GO" id="GO:0005737">
    <property type="term" value="C:cytoplasm"/>
    <property type="evidence" value="ECO:0007669"/>
    <property type="project" value="TreeGrafter"/>
</dbReference>
<dbReference type="PANTHER" id="PTHR48094">
    <property type="entry name" value="PROTEIN/NUCLEIC ACID DEGLYCASE DJ-1-RELATED"/>
    <property type="match status" value="1"/>
</dbReference>
<feature type="domain" description="DJ-1/PfpI" evidence="4">
    <location>
        <begin position="28"/>
        <end position="225"/>
    </location>
</feature>
<evidence type="ECO:0000256" key="1">
    <source>
        <dbReference type="ARBA" id="ARBA00023016"/>
    </source>
</evidence>
<dbReference type="InterPro" id="IPR002818">
    <property type="entry name" value="DJ-1/PfpI"/>
</dbReference>
<protein>
    <submittedName>
        <fullName evidence="5">Type 1 glutamine amidotransferase domain-containing protein</fullName>
    </submittedName>
</protein>
<dbReference type="Proteomes" id="UP000248889">
    <property type="component" value="Unassembled WGS sequence"/>
</dbReference>
<dbReference type="Gene3D" id="3.40.50.880">
    <property type="match status" value="1"/>
</dbReference>
<keyword evidence="5" id="KW-0315">Glutamine amidotransferase</keyword>
<accession>A0A2X0IG54</accession>
<keyword evidence="6" id="KW-1185">Reference proteome</keyword>
<name>A0A2X0IG54_9ACTN</name>
<dbReference type="GO" id="GO:0019243">
    <property type="term" value="P:methylglyoxal catabolic process to D-lactate via S-lactoyl-glutathione"/>
    <property type="evidence" value="ECO:0007669"/>
    <property type="project" value="TreeGrafter"/>
</dbReference>
<keyword evidence="5" id="KW-0808">Transferase</keyword>
<dbReference type="GO" id="GO:0016740">
    <property type="term" value="F:transferase activity"/>
    <property type="evidence" value="ECO:0007669"/>
    <property type="project" value="UniProtKB-KW"/>
</dbReference>
<dbReference type="InterPro" id="IPR029062">
    <property type="entry name" value="Class_I_gatase-like"/>
</dbReference>
<evidence type="ECO:0000313" key="6">
    <source>
        <dbReference type="Proteomes" id="UP000248889"/>
    </source>
</evidence>